<accession>A0ABX0YSG2</accession>
<evidence type="ECO:0000256" key="4">
    <source>
        <dbReference type="ARBA" id="ARBA00023004"/>
    </source>
</evidence>
<protein>
    <submittedName>
        <fullName evidence="7">Radical SAM protein</fullName>
    </submittedName>
</protein>
<keyword evidence="4" id="KW-0408">Iron</keyword>
<reference evidence="7 8" key="1">
    <citation type="submission" date="2020-03" db="EMBL/GenBank/DDBJ databases">
        <title>WGS of actinomycetes isolated from Thailand.</title>
        <authorList>
            <person name="Thawai C."/>
        </authorList>
    </citation>
    <scope>NUCLEOTIDE SEQUENCE [LARGE SCALE GENOMIC DNA]</scope>
    <source>
        <strain evidence="7 8">NBRC 13905</strain>
    </source>
</reference>
<evidence type="ECO:0000313" key="7">
    <source>
        <dbReference type="EMBL" id="NJP14089.1"/>
    </source>
</evidence>
<dbReference type="PANTHER" id="PTHR43409:SF7">
    <property type="entry name" value="BLL1977 PROTEIN"/>
    <property type="match status" value="1"/>
</dbReference>
<dbReference type="InterPro" id="IPR007197">
    <property type="entry name" value="rSAM"/>
</dbReference>
<evidence type="ECO:0000259" key="6">
    <source>
        <dbReference type="PROSITE" id="PS51918"/>
    </source>
</evidence>
<dbReference type="Proteomes" id="UP000635996">
    <property type="component" value="Unassembled WGS sequence"/>
</dbReference>
<organism evidence="7 8">
    <name type="scientific">Streptomyces thermoviolaceus subsp. thermoviolaceus</name>
    <dbReference type="NCBI Taxonomy" id="66860"/>
    <lineage>
        <taxon>Bacteria</taxon>
        <taxon>Bacillati</taxon>
        <taxon>Actinomycetota</taxon>
        <taxon>Actinomycetes</taxon>
        <taxon>Kitasatosporales</taxon>
        <taxon>Streptomycetaceae</taxon>
        <taxon>Streptomyces</taxon>
    </lineage>
</organism>
<sequence length="446" mass="50100">MPSSCVVQLPFPSSHDPDPSLSSYYEGYDRRFRTLLPDYFIPSDGLWEMPLWVAHLTALLDEAGVDSVFCDLSSTPAEPDACAVPLLETAAPGDLVLMSPLAQNFRLALDVADRLQRAGRRVVLGGNMAPLAPEGAVHAIHRGQLDVTFVRRLVDLAQGRGGSSEKPLLPGLASDRITWAPDYRHLGSYRGRVPLLRLNASHGCLYRCSFCGDAWSRQLTLVDKTALRREVDDLTARFPDTRLFYIGDKTFGQSREAVANLLDVFRDRPGHRFIVQTHVLQVRDWIVDAMLELGVVAVELGFESADSQMLKRLDKLSRGLDDYTAKIRELSDAGLKVVLNVMGGLDEETEASHGQTVGWMRENSSALWLFNLYNFVPYPLTPDFPRLRERIVNWNFAEWREDLPVVYRPRHLSREASWKLFQEKIATAHDIIRTPTASSPSGTQDR</sequence>
<keyword evidence="2" id="KW-0949">S-adenosyl-L-methionine</keyword>
<dbReference type="PANTHER" id="PTHR43409">
    <property type="entry name" value="ANAEROBIC MAGNESIUM-PROTOPORPHYRIN IX MONOMETHYL ESTER CYCLASE-RELATED"/>
    <property type="match status" value="1"/>
</dbReference>
<comment type="caution">
    <text evidence="7">The sequence shown here is derived from an EMBL/GenBank/DDBJ whole genome shotgun (WGS) entry which is preliminary data.</text>
</comment>
<keyword evidence="8" id="KW-1185">Reference proteome</keyword>
<gene>
    <name evidence="7" type="ORF">HCJ95_07240</name>
</gene>
<evidence type="ECO:0000313" key="8">
    <source>
        <dbReference type="Proteomes" id="UP000635996"/>
    </source>
</evidence>
<dbReference type="CDD" id="cd01335">
    <property type="entry name" value="Radical_SAM"/>
    <property type="match status" value="1"/>
</dbReference>
<dbReference type="SMART" id="SM00729">
    <property type="entry name" value="Elp3"/>
    <property type="match status" value="1"/>
</dbReference>
<dbReference type="InterPro" id="IPR051198">
    <property type="entry name" value="BchE-like"/>
</dbReference>
<dbReference type="Gene3D" id="3.80.30.20">
    <property type="entry name" value="tm_1862 like domain"/>
    <property type="match status" value="1"/>
</dbReference>
<comment type="cofactor">
    <cofactor evidence="1">
        <name>[4Fe-4S] cluster</name>
        <dbReference type="ChEBI" id="CHEBI:49883"/>
    </cofactor>
</comment>
<dbReference type="EMBL" id="JAATEL010000005">
    <property type="protein sequence ID" value="NJP14089.1"/>
    <property type="molecule type" value="Genomic_DNA"/>
</dbReference>
<name>A0ABX0YSG2_STRTL</name>
<evidence type="ECO:0000256" key="1">
    <source>
        <dbReference type="ARBA" id="ARBA00001966"/>
    </source>
</evidence>
<feature type="domain" description="Radical SAM core" evidence="6">
    <location>
        <begin position="188"/>
        <end position="415"/>
    </location>
</feature>
<dbReference type="SUPFAM" id="SSF102114">
    <property type="entry name" value="Radical SAM enzymes"/>
    <property type="match status" value="1"/>
</dbReference>
<evidence type="ECO:0000256" key="5">
    <source>
        <dbReference type="ARBA" id="ARBA00023014"/>
    </source>
</evidence>
<evidence type="ECO:0000256" key="2">
    <source>
        <dbReference type="ARBA" id="ARBA00022691"/>
    </source>
</evidence>
<dbReference type="Pfam" id="PF04055">
    <property type="entry name" value="Radical_SAM"/>
    <property type="match status" value="1"/>
</dbReference>
<keyword evidence="3" id="KW-0479">Metal-binding</keyword>
<dbReference type="InterPro" id="IPR023404">
    <property type="entry name" value="rSAM_horseshoe"/>
</dbReference>
<evidence type="ECO:0000256" key="3">
    <source>
        <dbReference type="ARBA" id="ARBA00022723"/>
    </source>
</evidence>
<keyword evidence="5" id="KW-0411">Iron-sulfur</keyword>
<dbReference type="InterPro" id="IPR058240">
    <property type="entry name" value="rSAM_sf"/>
</dbReference>
<dbReference type="PROSITE" id="PS51918">
    <property type="entry name" value="RADICAL_SAM"/>
    <property type="match status" value="1"/>
</dbReference>
<dbReference type="RefSeq" id="WP_168131207.1">
    <property type="nucleotide sequence ID" value="NZ_BMVZ01000007.1"/>
</dbReference>
<dbReference type="SFLD" id="SFLDS00029">
    <property type="entry name" value="Radical_SAM"/>
    <property type="match status" value="1"/>
</dbReference>
<dbReference type="InterPro" id="IPR006638">
    <property type="entry name" value="Elp3/MiaA/NifB-like_rSAM"/>
</dbReference>
<proteinExistence type="predicted"/>
<dbReference type="SFLD" id="SFLDG01082">
    <property type="entry name" value="B12-binding_domain_containing"/>
    <property type="match status" value="1"/>
</dbReference>